<keyword evidence="2" id="KW-1185">Reference proteome</keyword>
<dbReference type="Proteomes" id="UP000319801">
    <property type="component" value="Unassembled WGS sequence"/>
</dbReference>
<protein>
    <submittedName>
        <fullName evidence="1">Uncharacterized protein</fullName>
    </submittedName>
</protein>
<evidence type="ECO:0000313" key="1">
    <source>
        <dbReference type="EMBL" id="TSR39575.1"/>
    </source>
</evidence>
<dbReference type="EMBL" id="VCAZ01000093">
    <property type="protein sequence ID" value="TSR39575.1"/>
    <property type="molecule type" value="Genomic_DNA"/>
</dbReference>
<proteinExistence type="predicted"/>
<accession>A0A556V1A0</accession>
<comment type="caution">
    <text evidence="1">The sequence shown here is derived from an EMBL/GenBank/DDBJ whole genome shotgun (WGS) entry which is preliminary data.</text>
</comment>
<sequence length="310" mass="34921">MCSSTDGRVYRENSWSSNRASLRGQEQLYRQQHICVPMKYSTALLLDAGRPNPTPRTFCAVNHLSITLMLTGRGTELVKSKRMTRRRGDHKKNILLHRAGRFLSLHGVFEKLTSSEHLSPCRVVEESNRMSNTSQTTAQSRGKELRCCRSLRLQQRAICRSNEVLRGVNVTLKGGSGEKDDKEYEPDLVTTFCPTMTRSHICSSSTTNMTRKARFCSSAMCPLCYGRSQTIHQSIAYLALRQGWHSSVPDLRHRPLNHNPILQRSFVFQASVGLHIISTSIPCSLFAVHILPPTYCVSALLKSIQGLFLL</sequence>
<gene>
    <name evidence="1" type="ORF">Baya_11702</name>
</gene>
<name>A0A556V1A0_BAGYA</name>
<evidence type="ECO:0000313" key="2">
    <source>
        <dbReference type="Proteomes" id="UP000319801"/>
    </source>
</evidence>
<dbReference type="AlphaFoldDB" id="A0A556V1A0"/>
<reference evidence="1 2" key="1">
    <citation type="journal article" date="2019" name="Genome Biol. Evol.">
        <title>Whole-Genome Sequencing of the Giant Devil Catfish, Bagarius yarrelli.</title>
        <authorList>
            <person name="Jiang W."/>
            <person name="Lv Y."/>
            <person name="Cheng L."/>
            <person name="Yang K."/>
            <person name="Chao B."/>
            <person name="Wang X."/>
            <person name="Li Y."/>
            <person name="Pan X."/>
            <person name="You X."/>
            <person name="Zhang Y."/>
            <person name="Yang J."/>
            <person name="Li J."/>
            <person name="Zhang X."/>
            <person name="Liu S."/>
            <person name="Sun C."/>
            <person name="Yang J."/>
            <person name="Shi Q."/>
        </authorList>
    </citation>
    <scope>NUCLEOTIDE SEQUENCE [LARGE SCALE GENOMIC DNA]</scope>
    <source>
        <strain evidence="1">JWS20170419001</strain>
        <tissue evidence="1">Muscle</tissue>
    </source>
</reference>
<organism evidence="1 2">
    <name type="scientific">Bagarius yarrelli</name>
    <name type="common">Goonch</name>
    <name type="synonym">Bagrus yarrelli</name>
    <dbReference type="NCBI Taxonomy" id="175774"/>
    <lineage>
        <taxon>Eukaryota</taxon>
        <taxon>Metazoa</taxon>
        <taxon>Chordata</taxon>
        <taxon>Craniata</taxon>
        <taxon>Vertebrata</taxon>
        <taxon>Euteleostomi</taxon>
        <taxon>Actinopterygii</taxon>
        <taxon>Neopterygii</taxon>
        <taxon>Teleostei</taxon>
        <taxon>Ostariophysi</taxon>
        <taxon>Siluriformes</taxon>
        <taxon>Sisoridae</taxon>
        <taxon>Sisorinae</taxon>
        <taxon>Bagarius</taxon>
    </lineage>
</organism>